<dbReference type="Proteomes" id="UP000032024">
    <property type="component" value="Chromosome"/>
</dbReference>
<keyword evidence="3" id="KW-1185">Reference proteome</keyword>
<dbReference type="Proteomes" id="UP000075304">
    <property type="component" value="Unassembled WGS sequence"/>
</dbReference>
<dbReference type="PATRIC" id="fig|1398.18.peg.2067"/>
<proteinExistence type="predicted"/>
<dbReference type="AlphaFoldDB" id="A0A0C5C877"/>
<accession>A0A0C5C877</accession>
<dbReference type="Pfam" id="PF17356">
    <property type="entry name" value="PBSX_XtrA"/>
    <property type="match status" value="1"/>
</dbReference>
<dbReference type="RefSeq" id="WP_035184744.1">
    <property type="nucleotide sequence ID" value="NZ_CP010525.1"/>
</dbReference>
<name>A0A0C5C877_HEYCO</name>
<evidence type="ECO:0000313" key="3">
    <source>
        <dbReference type="Proteomes" id="UP000032024"/>
    </source>
</evidence>
<reference evidence="1" key="1">
    <citation type="submission" date="2015-01" db="EMBL/GenBank/DDBJ databases">
        <title>Comparative genome analysis of Bacillus coagulans HM-08, Clostridium butyricum HM-68, Bacillus subtilis HM-66 and Bacillus licheniformis BL-09.</title>
        <authorList>
            <person name="Zhang H."/>
        </authorList>
    </citation>
    <scope>NUCLEOTIDE SEQUENCE [LARGE SCALE GENOMIC DNA]</scope>
    <source>
        <strain evidence="1">HM-08</strain>
    </source>
</reference>
<evidence type="ECO:0000313" key="4">
    <source>
        <dbReference type="Proteomes" id="UP000075304"/>
    </source>
</evidence>
<dbReference type="InterPro" id="IPR035530">
    <property type="entry name" value="PBSX_XtrA"/>
</dbReference>
<reference evidence="3" key="2">
    <citation type="submission" date="2015-01" db="EMBL/GenBank/DDBJ databases">
        <title>Comparative genome analysis of Bacillus coagulans HM-08, Clostridium butyricum HM-68, Bacillus subtilis HM-66 and Bacillus paralicheniformis BL-09.</title>
        <authorList>
            <person name="Zhang H."/>
        </authorList>
    </citation>
    <scope>NUCLEOTIDE SEQUENCE [LARGE SCALE GENOMIC DNA]</scope>
    <source>
        <strain evidence="3">HM-08</strain>
    </source>
</reference>
<dbReference type="STRING" id="1398.AB434_3218"/>
<gene>
    <name evidence="2" type="ORF">B4099_3198</name>
    <name evidence="1" type="ORF">SB48_HM08orf03285</name>
</gene>
<dbReference type="EMBL" id="CP010525">
    <property type="protein sequence ID" value="AJO22864.1"/>
    <property type="molecule type" value="Genomic_DNA"/>
</dbReference>
<sequence>MAEKRIGEIELLEDLTIKQAIEPDKVIIVVLDGKRGIARKCEAVEHGSTIIETVNGKSKKITFIESYLT</sequence>
<evidence type="ECO:0000313" key="2">
    <source>
        <dbReference type="EMBL" id="KYC71657.1"/>
    </source>
</evidence>
<protein>
    <submittedName>
        <fullName evidence="2">Uncharacterized protein</fullName>
    </submittedName>
</protein>
<evidence type="ECO:0000313" key="1">
    <source>
        <dbReference type="EMBL" id="AJO22864.1"/>
    </source>
</evidence>
<dbReference type="EMBL" id="LQYI01000024">
    <property type="protein sequence ID" value="KYC71657.1"/>
    <property type="molecule type" value="Genomic_DNA"/>
</dbReference>
<organism evidence="2 4">
    <name type="scientific">Heyndrickxia coagulans</name>
    <name type="common">Weizmannia coagulans</name>
    <dbReference type="NCBI Taxonomy" id="1398"/>
    <lineage>
        <taxon>Bacteria</taxon>
        <taxon>Bacillati</taxon>
        <taxon>Bacillota</taxon>
        <taxon>Bacilli</taxon>
        <taxon>Bacillales</taxon>
        <taxon>Bacillaceae</taxon>
        <taxon>Heyndrickxia</taxon>
    </lineage>
</organism>
<reference evidence="2 4" key="3">
    <citation type="submission" date="2016-01" db="EMBL/GenBank/DDBJ databases">
        <title>Genome Sequences of Twelve Sporeforming Bacillus Species Isolated from Foods.</title>
        <authorList>
            <person name="Berendsen E.M."/>
            <person name="Wells-Bennik M.H."/>
            <person name="Krawcyk A.O."/>
            <person name="De Jong A."/>
            <person name="Holsappel S."/>
            <person name="Eijlander R.T."/>
            <person name="Kuipers O.P."/>
        </authorList>
    </citation>
    <scope>NUCLEOTIDE SEQUENCE [LARGE SCALE GENOMIC DNA]</scope>
    <source>
        <strain evidence="2 4">B4099</strain>
    </source>
</reference>